<organism evidence="1 2">
    <name type="scientific">Sphingomonas aliaeris</name>
    <dbReference type="NCBI Taxonomy" id="2759526"/>
    <lineage>
        <taxon>Bacteria</taxon>
        <taxon>Pseudomonadati</taxon>
        <taxon>Pseudomonadota</taxon>
        <taxon>Alphaproteobacteria</taxon>
        <taxon>Sphingomonadales</taxon>
        <taxon>Sphingomonadaceae</taxon>
        <taxon>Sphingomonas</taxon>
    </lineage>
</organism>
<dbReference type="AlphaFoldDB" id="A0A974S6B4"/>
<dbReference type="Proteomes" id="UP000595894">
    <property type="component" value="Plasmid punnamed2"/>
</dbReference>
<evidence type="ECO:0000313" key="1">
    <source>
        <dbReference type="EMBL" id="QQV79452.1"/>
    </source>
</evidence>
<evidence type="ECO:0000313" key="2">
    <source>
        <dbReference type="Proteomes" id="UP000595894"/>
    </source>
</evidence>
<gene>
    <name evidence="1" type="ORF">H5J25_19845</name>
</gene>
<name>A0A974S6B4_9SPHN</name>
<reference evidence="2" key="1">
    <citation type="submission" date="2020-09" db="EMBL/GenBank/DDBJ databases">
        <title>Sphingomonas sp., a new species isolated from pork steak.</title>
        <authorList>
            <person name="Heidler von Heilborn D."/>
        </authorList>
    </citation>
    <scope>NUCLEOTIDE SEQUENCE [LARGE SCALE GENOMIC DNA]</scope>
    <source>
        <plasmid evidence="2">punnamed2</plasmid>
    </source>
</reference>
<keyword evidence="2" id="KW-1185">Reference proteome</keyword>
<dbReference type="KEGG" id="sari:H5J25_19845"/>
<dbReference type="EMBL" id="CP061037">
    <property type="protein sequence ID" value="QQV79452.1"/>
    <property type="molecule type" value="Genomic_DNA"/>
</dbReference>
<protein>
    <submittedName>
        <fullName evidence="1">Uncharacterized protein</fullName>
    </submittedName>
</protein>
<accession>A0A974S6B4</accession>
<sequence>MDEATLKALRTTLALTAAMVTGAVSAHPVHEVVQNAYLTLSPGKVGLELELTAGPQVAGRLIRALDRNGDKQISPAEAHAFAGRVLAQSRLTIDRRPLVIRTLSVDVPSYAALLGAHGTIRIVAVAARPTQRGGATLAYQNGYSPAESRCDANIFVKPGRRVADRIEGQDHSPDGRALIVRYVNATR</sequence>
<geneLocation type="plasmid" evidence="1 2">
    <name>punnamed2</name>
</geneLocation>
<keyword evidence="1" id="KW-0614">Plasmid</keyword>
<dbReference type="RefSeq" id="WP_202096721.1">
    <property type="nucleotide sequence ID" value="NZ_CP061037.1"/>
</dbReference>
<proteinExistence type="predicted"/>